<dbReference type="Pfam" id="PF16158">
    <property type="entry name" value="N_BRCA1_IG"/>
    <property type="match status" value="1"/>
</dbReference>
<evidence type="ECO:0000313" key="3">
    <source>
        <dbReference type="Proteomes" id="UP000290288"/>
    </source>
</evidence>
<protein>
    <recommendedName>
        <fullName evidence="1">Nbr1 FW domain-containing protein</fullName>
    </recommendedName>
</protein>
<evidence type="ECO:0000313" key="2">
    <source>
        <dbReference type="EMBL" id="RXW18003.1"/>
    </source>
</evidence>
<name>A0A4Q2DE61_9AGAR</name>
<accession>A0A4Q2DE61</accession>
<gene>
    <name evidence="2" type="ORF">EST38_g7864</name>
</gene>
<dbReference type="PANTHER" id="PTHR20930:SF0">
    <property type="entry name" value="PROTEIN ILRUN"/>
    <property type="match status" value="1"/>
</dbReference>
<keyword evidence="3" id="KW-1185">Reference proteome</keyword>
<dbReference type="OrthoDB" id="661148at2759"/>
<dbReference type="CDD" id="cd14947">
    <property type="entry name" value="NBR1_like"/>
    <property type="match status" value="1"/>
</dbReference>
<sequence length="332" mass="36532">MKAPDAVIPIVYAVGGSELIPPPTPSFDTFKPQNLDYQSPYLYREGYSPFVTGTILSSFTASFEDRIRGFAEPSPLSEATGREKSLFEGFLDRPILCTATMMEERRDQPSFVNDVWQDFFKGTTSRKEETKEDGEDVSVFSRARDEGLPVSFVGLEKEEAPASIVETVTEGIPATIVQETAKEEIPAIVVEEIVTEEVPATVVEEAVTEDVVAPVPAKEKEEEPFTAPVLSAGFISEVTVPDGDVFQPGVEFMKCWRMAGLVAEGNEAVKIGSAKPGQVVDVWTGELKAPEVAGRYVGYWRLRHGETKEVFGNSIWVEIQVVEAELHSSDER</sequence>
<comment type="caution">
    <text evidence="2">The sequence shown here is derived from an EMBL/GenBank/DDBJ whole genome shotgun (WGS) entry which is preliminary data.</text>
</comment>
<dbReference type="InterPro" id="IPR032350">
    <property type="entry name" value="Nbr1_FW"/>
</dbReference>
<feature type="domain" description="Nbr1 FW" evidence="1">
    <location>
        <begin position="266"/>
        <end position="321"/>
    </location>
</feature>
<dbReference type="EMBL" id="SDEE01000297">
    <property type="protein sequence ID" value="RXW18003.1"/>
    <property type="molecule type" value="Genomic_DNA"/>
</dbReference>
<proteinExistence type="predicted"/>
<dbReference type="STRING" id="2316362.A0A4Q2DE61"/>
<evidence type="ECO:0000259" key="1">
    <source>
        <dbReference type="Pfam" id="PF16158"/>
    </source>
</evidence>
<dbReference type="Proteomes" id="UP000290288">
    <property type="component" value="Unassembled WGS sequence"/>
</dbReference>
<organism evidence="2 3">
    <name type="scientific">Candolleomyces aberdarensis</name>
    <dbReference type="NCBI Taxonomy" id="2316362"/>
    <lineage>
        <taxon>Eukaryota</taxon>
        <taxon>Fungi</taxon>
        <taxon>Dikarya</taxon>
        <taxon>Basidiomycota</taxon>
        <taxon>Agaricomycotina</taxon>
        <taxon>Agaricomycetes</taxon>
        <taxon>Agaricomycetidae</taxon>
        <taxon>Agaricales</taxon>
        <taxon>Agaricineae</taxon>
        <taxon>Psathyrellaceae</taxon>
        <taxon>Candolleomyces</taxon>
    </lineage>
</organism>
<dbReference type="AlphaFoldDB" id="A0A4Q2DE61"/>
<dbReference type="InterPro" id="IPR013783">
    <property type="entry name" value="Ig-like_fold"/>
</dbReference>
<dbReference type="PANTHER" id="PTHR20930">
    <property type="entry name" value="OVARIAN CARCINOMA ANTIGEN CA125-RELATED"/>
    <property type="match status" value="1"/>
</dbReference>
<reference evidence="2 3" key="1">
    <citation type="submission" date="2019-01" db="EMBL/GenBank/DDBJ databases">
        <title>Draft genome sequence of Psathyrella aberdarensis IHI B618.</title>
        <authorList>
            <person name="Buettner E."/>
            <person name="Kellner H."/>
        </authorList>
    </citation>
    <scope>NUCLEOTIDE SEQUENCE [LARGE SCALE GENOMIC DNA]</scope>
    <source>
        <strain evidence="2 3">IHI B618</strain>
    </source>
</reference>
<dbReference type="Gene3D" id="2.60.40.10">
    <property type="entry name" value="Immunoglobulins"/>
    <property type="match status" value="1"/>
</dbReference>